<dbReference type="PANTHER" id="PTHR39639">
    <property type="entry name" value="CHROMOSOME 16, WHOLE GENOME SHOTGUN SEQUENCE"/>
    <property type="match status" value="1"/>
</dbReference>
<evidence type="ECO:0000256" key="1">
    <source>
        <dbReference type="SAM" id="MobiDB-lite"/>
    </source>
</evidence>
<evidence type="ECO:0000259" key="2">
    <source>
        <dbReference type="Pfam" id="PF03235"/>
    </source>
</evidence>
<gene>
    <name evidence="3" type="ORF">BECKFW1821B_GA0114236_100839</name>
</gene>
<dbReference type="EMBL" id="CAADFD010000008">
    <property type="protein sequence ID" value="VFJ51184.1"/>
    <property type="molecule type" value="Genomic_DNA"/>
</dbReference>
<feature type="compositionally biased region" description="Basic and acidic residues" evidence="1">
    <location>
        <begin position="317"/>
        <end position="327"/>
    </location>
</feature>
<feature type="region of interest" description="Disordered" evidence="1">
    <location>
        <begin position="317"/>
        <end position="338"/>
    </location>
</feature>
<protein>
    <submittedName>
        <fullName evidence="3">Uncharacterized conserved protein, contains ParB-like and HNH nuclease domains</fullName>
    </submittedName>
</protein>
<reference evidence="3" key="1">
    <citation type="submission" date="2019-02" db="EMBL/GenBank/DDBJ databases">
        <authorList>
            <person name="Gruber-Vodicka R. H."/>
            <person name="Seah K. B. B."/>
        </authorList>
    </citation>
    <scope>NUCLEOTIDE SEQUENCE</scope>
    <source>
        <strain evidence="3">BECK_BZ106</strain>
    </source>
</reference>
<feature type="domain" description="GmrSD restriction endonucleases N-terminal" evidence="2">
    <location>
        <begin position="30"/>
        <end position="182"/>
    </location>
</feature>
<organism evidence="3">
    <name type="scientific">Candidatus Kentrum sp. FW</name>
    <dbReference type="NCBI Taxonomy" id="2126338"/>
    <lineage>
        <taxon>Bacteria</taxon>
        <taxon>Pseudomonadati</taxon>
        <taxon>Pseudomonadota</taxon>
        <taxon>Gammaproteobacteria</taxon>
        <taxon>Candidatus Kentrum</taxon>
    </lineage>
</organism>
<dbReference type="AlphaFoldDB" id="A0A450SES7"/>
<dbReference type="Pfam" id="PF03235">
    <property type="entry name" value="GmrSD_N"/>
    <property type="match status" value="1"/>
</dbReference>
<dbReference type="InterPro" id="IPR004919">
    <property type="entry name" value="GmrSD_N"/>
</dbReference>
<sequence>MQKPEEKKLEDAIFKARNSLSSDRLDMSFGELISMYTNNELVIDPEFQRLFRWDKHQQTRFIESLLLGIPIPSIFIAEDNEGRWELVDGLQRMSTILSFFGQLKNNAGKNSWALDEGDIVKELGGFDIERLPLKFRLNIKRSTCRIEIIKWDSEYDLRFELFNRLNTGGSPLADQEVRNCIFRGISVDFTQTIKDLAAMEGFINLIQPTERQKEQLYPDELVLRFFSLFENHNNIKKKLSEHMTDYMKDATEDKGKYEYKVDIFKRTLHLVSQLGKESVRGENGQLSTSLYDGIFNGIAANIDYFEEHTDISGSKVEELKQDEKFREASGQSSNYKERTKKRITRALEVFSPNE</sequence>
<dbReference type="PANTHER" id="PTHR39639:SF1">
    <property type="entry name" value="DUF262 DOMAIN-CONTAINING PROTEIN"/>
    <property type="match status" value="1"/>
</dbReference>
<evidence type="ECO:0000313" key="3">
    <source>
        <dbReference type="EMBL" id="VFJ51184.1"/>
    </source>
</evidence>
<accession>A0A450SES7</accession>
<proteinExistence type="predicted"/>
<name>A0A450SES7_9GAMM</name>